<keyword evidence="3" id="KW-1185">Reference proteome</keyword>
<gene>
    <name evidence="2" type="ORF">M9Y10_022424</name>
</gene>
<feature type="compositionally biased region" description="Basic and acidic residues" evidence="1">
    <location>
        <begin position="320"/>
        <end position="339"/>
    </location>
</feature>
<evidence type="ECO:0000313" key="3">
    <source>
        <dbReference type="Proteomes" id="UP001470230"/>
    </source>
</evidence>
<feature type="region of interest" description="Disordered" evidence="1">
    <location>
        <begin position="227"/>
        <end position="275"/>
    </location>
</feature>
<reference evidence="2 3" key="1">
    <citation type="submission" date="2024-04" db="EMBL/GenBank/DDBJ databases">
        <title>Tritrichomonas musculus Genome.</title>
        <authorList>
            <person name="Alves-Ferreira E."/>
            <person name="Grigg M."/>
            <person name="Lorenzi H."/>
            <person name="Galac M."/>
        </authorList>
    </citation>
    <scope>NUCLEOTIDE SEQUENCE [LARGE SCALE GENOMIC DNA]</scope>
    <source>
        <strain evidence="2 3">EAF2021</strain>
    </source>
</reference>
<name>A0ABR2KS77_9EUKA</name>
<feature type="compositionally biased region" description="Basic and acidic residues" evidence="1">
    <location>
        <begin position="252"/>
        <end position="268"/>
    </location>
</feature>
<dbReference type="Proteomes" id="UP001470230">
    <property type="component" value="Unassembled WGS sequence"/>
</dbReference>
<feature type="compositionally biased region" description="Basic and acidic residues" evidence="1">
    <location>
        <begin position="360"/>
        <end position="384"/>
    </location>
</feature>
<comment type="caution">
    <text evidence="2">The sequence shown here is derived from an EMBL/GenBank/DDBJ whole genome shotgun (WGS) entry which is preliminary data.</text>
</comment>
<feature type="region of interest" description="Disordered" evidence="1">
    <location>
        <begin position="311"/>
        <end position="415"/>
    </location>
</feature>
<dbReference type="EMBL" id="JAPFFF010000003">
    <property type="protein sequence ID" value="KAK8893994.1"/>
    <property type="molecule type" value="Genomic_DNA"/>
</dbReference>
<evidence type="ECO:0000256" key="1">
    <source>
        <dbReference type="SAM" id="MobiDB-lite"/>
    </source>
</evidence>
<accession>A0ABR2KS77</accession>
<protein>
    <submittedName>
        <fullName evidence="2">Uncharacterized protein</fullName>
    </submittedName>
</protein>
<feature type="compositionally biased region" description="Low complexity" evidence="1">
    <location>
        <begin position="235"/>
        <end position="247"/>
    </location>
</feature>
<sequence length="461" mass="52701">MNEKKVAFVNIEGIHGLPFPAANFSVLVRLHPKGENSPGKIIVLDQNEPKCQTTWPLIYHSENDEFVAITLNYTNNEYAKLLLPLKWFEVNKIVKETFPMRVTDHKAVENQIKIMMTVLIHRSENGECAFNAPQGQLLVKLQCNTNQTGDSYNNTSFSTPNNLQQFPQQQQVVYLNPGQPYMIPIPNTGQNQLLMPMQIPGQLLGQAPFAANPYPYTIQPLIYPSNDQRQEQDNKQQQVQNQIEQTNSITQKKQESKTTELNVKESKNSDGPIKSVQQNLQIDNEINHNSPEINQNIENVIQKSINDDKNLQAADQNPNKSDKNAQDIEKNIDRSDKNTKKLRSTQNTKKEDQNTQIIDYFDRPFDQSTDQKDKISQPDYEKVEQILQDSSHQKTRSTKNTKKTDQTQQEQPVSDAIPVLQPLTVYIKTPEGKLKQMLLIPSTKEEPAKLIPASKKKDIKY</sequence>
<evidence type="ECO:0000313" key="2">
    <source>
        <dbReference type="EMBL" id="KAK8893994.1"/>
    </source>
</evidence>
<proteinExistence type="predicted"/>
<organism evidence="2 3">
    <name type="scientific">Tritrichomonas musculus</name>
    <dbReference type="NCBI Taxonomy" id="1915356"/>
    <lineage>
        <taxon>Eukaryota</taxon>
        <taxon>Metamonada</taxon>
        <taxon>Parabasalia</taxon>
        <taxon>Tritrichomonadida</taxon>
        <taxon>Tritrichomonadidae</taxon>
        <taxon>Tritrichomonas</taxon>
    </lineage>
</organism>